<evidence type="ECO:0000256" key="4">
    <source>
        <dbReference type="ARBA" id="ARBA00022741"/>
    </source>
</evidence>
<dbReference type="PROSITE" id="PS50989">
    <property type="entry name" value="COA_CT_CTER"/>
    <property type="match status" value="1"/>
</dbReference>
<dbReference type="PANTHER" id="PTHR42853">
    <property type="entry name" value="ACETYL-COENZYME A CARBOXYLASE CARBOXYL TRANSFERASE SUBUNIT ALPHA"/>
    <property type="match status" value="1"/>
</dbReference>
<keyword evidence="7 10" id="KW-0443">Lipid metabolism</keyword>
<keyword evidence="13" id="KW-1185">Reference proteome</keyword>
<keyword evidence="6 10" id="KW-0067">ATP-binding</keyword>
<comment type="caution">
    <text evidence="12">The sequence shown here is derived from an EMBL/GenBank/DDBJ whole genome shotgun (WGS) entry which is preliminary data.</text>
</comment>
<comment type="function">
    <text evidence="10">Component of the acetyl coenzyme A carboxylase (ACC) complex. First, biotin carboxylase catalyzes the carboxylation of biotin on its carrier protein (BCCP) and then the CO(2) group is transferred by the carboxyltransferase to acetyl-CoA to form malonyl-CoA.</text>
</comment>
<dbReference type="GO" id="GO:0009317">
    <property type="term" value="C:acetyl-CoA carboxylase complex"/>
    <property type="evidence" value="ECO:0007669"/>
    <property type="project" value="InterPro"/>
</dbReference>
<dbReference type="NCBIfam" id="NF041504">
    <property type="entry name" value="AccA_sub"/>
    <property type="match status" value="1"/>
</dbReference>
<evidence type="ECO:0000256" key="7">
    <source>
        <dbReference type="ARBA" id="ARBA00023098"/>
    </source>
</evidence>
<dbReference type="GO" id="GO:0003989">
    <property type="term" value="F:acetyl-CoA carboxylase activity"/>
    <property type="evidence" value="ECO:0007669"/>
    <property type="project" value="InterPro"/>
</dbReference>
<dbReference type="SUPFAM" id="SSF52096">
    <property type="entry name" value="ClpP/crotonase"/>
    <property type="match status" value="1"/>
</dbReference>
<comment type="pathway">
    <text evidence="1 10">Lipid metabolism; malonyl-CoA biosynthesis; malonyl-CoA from acetyl-CoA: step 1/1.</text>
</comment>
<dbReference type="EMBL" id="JAUSUC010000013">
    <property type="protein sequence ID" value="MDQ0214983.1"/>
    <property type="molecule type" value="Genomic_DNA"/>
</dbReference>
<dbReference type="EC" id="2.1.3.15" evidence="10"/>
<dbReference type="NCBIfam" id="NF004344">
    <property type="entry name" value="PRK05724.1"/>
    <property type="match status" value="1"/>
</dbReference>
<evidence type="ECO:0000256" key="2">
    <source>
        <dbReference type="ARBA" id="ARBA00022516"/>
    </source>
</evidence>
<dbReference type="InterPro" id="IPR011763">
    <property type="entry name" value="COA_CT_C"/>
</dbReference>
<keyword evidence="4 10" id="KW-0547">Nucleotide-binding</keyword>
<keyword evidence="2 10" id="KW-0444">Lipid biosynthesis</keyword>
<dbReference type="InterPro" id="IPR029045">
    <property type="entry name" value="ClpP/crotonase-like_dom_sf"/>
</dbReference>
<dbReference type="GO" id="GO:0016743">
    <property type="term" value="F:carboxyl- or carbamoyltransferase activity"/>
    <property type="evidence" value="ECO:0007669"/>
    <property type="project" value="UniProtKB-UniRule"/>
</dbReference>
<comment type="subunit">
    <text evidence="10">Acetyl-CoA carboxylase is a heterohexamer composed of biotin carboxyl carrier protein (AccB), biotin carboxylase (AccC) and two subunits each of ACCase subunit alpha (AccA) and ACCase subunit beta (AccD).</text>
</comment>
<dbReference type="PRINTS" id="PR01069">
    <property type="entry name" value="ACCCTRFRASEA"/>
</dbReference>
<dbReference type="GO" id="GO:0005524">
    <property type="term" value="F:ATP binding"/>
    <property type="evidence" value="ECO:0007669"/>
    <property type="project" value="UniProtKB-KW"/>
</dbReference>
<name>A0AAJ1WJ13_9BACI</name>
<dbReference type="NCBIfam" id="TIGR00513">
    <property type="entry name" value="accA"/>
    <property type="match status" value="1"/>
</dbReference>
<evidence type="ECO:0000256" key="9">
    <source>
        <dbReference type="ARBA" id="ARBA00049152"/>
    </source>
</evidence>
<accession>A0AAJ1WJ13</accession>
<proteinExistence type="inferred from homology"/>
<dbReference type="RefSeq" id="WP_307256981.1">
    <property type="nucleotide sequence ID" value="NZ_JAUSUC010000013.1"/>
</dbReference>
<dbReference type="PANTHER" id="PTHR42853:SF3">
    <property type="entry name" value="ACETYL-COENZYME A CARBOXYLASE CARBOXYL TRANSFERASE SUBUNIT ALPHA, CHLOROPLASTIC"/>
    <property type="match status" value="1"/>
</dbReference>
<keyword evidence="5 10" id="KW-0276">Fatty acid metabolism</keyword>
<evidence type="ECO:0000313" key="12">
    <source>
        <dbReference type="EMBL" id="MDQ0214983.1"/>
    </source>
</evidence>
<dbReference type="HAMAP" id="MF_00823">
    <property type="entry name" value="AcetylCoA_CT_alpha"/>
    <property type="match status" value="1"/>
</dbReference>
<gene>
    <name evidence="10" type="primary">accA</name>
    <name evidence="12" type="ORF">J2S13_001382</name>
</gene>
<evidence type="ECO:0000259" key="11">
    <source>
        <dbReference type="PROSITE" id="PS50989"/>
    </source>
</evidence>
<dbReference type="InterPro" id="IPR001095">
    <property type="entry name" value="Acetyl_CoA_COase_a_su"/>
</dbReference>
<reference evidence="12" key="1">
    <citation type="submission" date="2023-07" db="EMBL/GenBank/DDBJ databases">
        <title>Genomic Encyclopedia of Type Strains, Phase IV (KMG-IV): sequencing the most valuable type-strain genomes for metagenomic binning, comparative biology and taxonomic classification.</title>
        <authorList>
            <person name="Goeker M."/>
        </authorList>
    </citation>
    <scope>NUCLEOTIDE SEQUENCE</scope>
    <source>
        <strain evidence="12">DSM 23947</strain>
    </source>
</reference>
<keyword evidence="12" id="KW-0436">Ligase</keyword>
<evidence type="ECO:0000256" key="3">
    <source>
        <dbReference type="ARBA" id="ARBA00022679"/>
    </source>
</evidence>
<dbReference type="AlphaFoldDB" id="A0AAJ1WJ13"/>
<comment type="subcellular location">
    <subcellularLocation>
        <location evidence="10">Cytoplasm</location>
    </subcellularLocation>
</comment>
<keyword evidence="3 10" id="KW-0808">Transferase</keyword>
<dbReference type="GO" id="GO:2001295">
    <property type="term" value="P:malonyl-CoA biosynthetic process"/>
    <property type="evidence" value="ECO:0007669"/>
    <property type="project" value="UniProtKB-UniRule"/>
</dbReference>
<keyword evidence="8 10" id="KW-0275">Fatty acid biosynthesis</keyword>
<dbReference type="Gene3D" id="3.90.226.10">
    <property type="entry name" value="2-enoyl-CoA Hydratase, Chain A, domain 1"/>
    <property type="match status" value="1"/>
</dbReference>
<comment type="catalytic activity">
    <reaction evidence="9 10">
        <text>N(6)-carboxybiotinyl-L-lysyl-[protein] + acetyl-CoA = N(6)-biotinyl-L-lysyl-[protein] + malonyl-CoA</text>
        <dbReference type="Rhea" id="RHEA:54728"/>
        <dbReference type="Rhea" id="RHEA-COMP:10505"/>
        <dbReference type="Rhea" id="RHEA-COMP:10506"/>
        <dbReference type="ChEBI" id="CHEBI:57288"/>
        <dbReference type="ChEBI" id="CHEBI:57384"/>
        <dbReference type="ChEBI" id="CHEBI:83144"/>
        <dbReference type="ChEBI" id="CHEBI:83145"/>
        <dbReference type="EC" id="2.1.3.15"/>
    </reaction>
</comment>
<dbReference type="Proteomes" id="UP001237207">
    <property type="component" value="Unassembled WGS sequence"/>
</dbReference>
<comment type="similarity">
    <text evidence="10">Belongs to the AccA family.</text>
</comment>
<protein>
    <recommendedName>
        <fullName evidence="10">Acetyl-coenzyme A carboxylase carboxyl transferase subunit alpha</fullName>
        <shortName evidence="10">ACCase subunit alpha</shortName>
        <shortName evidence="10">Acetyl-CoA carboxylase carboxyltransferase subunit alpha</shortName>
        <ecNumber evidence="10">2.1.3.15</ecNumber>
    </recommendedName>
</protein>
<keyword evidence="10" id="KW-0963">Cytoplasm</keyword>
<evidence type="ECO:0000256" key="8">
    <source>
        <dbReference type="ARBA" id="ARBA00023160"/>
    </source>
</evidence>
<evidence type="ECO:0000256" key="10">
    <source>
        <dbReference type="HAMAP-Rule" id="MF_00823"/>
    </source>
</evidence>
<dbReference type="GO" id="GO:0006633">
    <property type="term" value="P:fatty acid biosynthetic process"/>
    <property type="evidence" value="ECO:0007669"/>
    <property type="project" value="UniProtKB-KW"/>
</dbReference>
<feature type="domain" description="CoA carboxyltransferase C-terminal" evidence="11">
    <location>
        <begin position="35"/>
        <end position="292"/>
    </location>
</feature>
<organism evidence="12 13">
    <name type="scientific">Oikeobacillus pervagus</name>
    <dbReference type="NCBI Taxonomy" id="1325931"/>
    <lineage>
        <taxon>Bacteria</taxon>
        <taxon>Bacillati</taxon>
        <taxon>Bacillota</taxon>
        <taxon>Bacilli</taxon>
        <taxon>Bacillales</taxon>
        <taxon>Bacillaceae</taxon>
        <taxon>Oikeobacillus</taxon>
    </lineage>
</organism>
<evidence type="ECO:0000256" key="6">
    <source>
        <dbReference type="ARBA" id="ARBA00022840"/>
    </source>
</evidence>
<evidence type="ECO:0000256" key="5">
    <source>
        <dbReference type="ARBA" id="ARBA00022832"/>
    </source>
</evidence>
<evidence type="ECO:0000256" key="1">
    <source>
        <dbReference type="ARBA" id="ARBA00004956"/>
    </source>
</evidence>
<evidence type="ECO:0000313" key="13">
    <source>
        <dbReference type="Proteomes" id="UP001237207"/>
    </source>
</evidence>
<dbReference type="Pfam" id="PF03255">
    <property type="entry name" value="ACCA"/>
    <property type="match status" value="1"/>
</dbReference>
<sequence>MVNELEFEKPVVELRKKIVELKEYTAKADVDLSEEIEKLEMRLMKLEKEVYEHMKPWDRVQMARHPNRPTTLDYIQYLFTDFMELHGDRCYGDDQAIVGGIAKFHGLAVTVVGHQRGKDTKENIRRNFGMPHPEGYRKALRLMYQANKFGRPIITFIDTKGAYPGKAAEERGQSEAIAKNLFEMAGFKVPIVCIVIGEGGSGGALGIGIGNHIHMLENSTYSVISPEGAASILWKDASLAKQAAESMKITAPDLKELGIVDEIIPEVRGGAHRNIQQQAENIDAVLKKSLKGLVKLDPEQLIQHRYEKYKRIGEFTDLTELVGANK</sequence>